<evidence type="ECO:0000259" key="4">
    <source>
        <dbReference type="PROSITE" id="PS51987"/>
    </source>
</evidence>
<evidence type="ECO:0000256" key="1">
    <source>
        <dbReference type="ARBA" id="ARBA00022598"/>
    </source>
</evidence>
<gene>
    <name evidence="5" type="ORF">EW146_g6942</name>
</gene>
<dbReference type="PANTHER" id="PTHR43785">
    <property type="entry name" value="GAMMA-GLUTAMYLPUTRESCINE SYNTHETASE"/>
    <property type="match status" value="1"/>
</dbReference>
<proteinExistence type="inferred from homology"/>
<comment type="caution">
    <text evidence="5">The sequence shown here is derived from an EMBL/GenBank/DDBJ whole genome shotgun (WGS) entry which is preliminary data.</text>
</comment>
<evidence type="ECO:0000313" key="6">
    <source>
        <dbReference type="Proteomes" id="UP000310158"/>
    </source>
</evidence>
<keyword evidence="6" id="KW-1185">Reference proteome</keyword>
<dbReference type="InterPro" id="IPR014746">
    <property type="entry name" value="Gln_synth/guanido_kin_cat_dom"/>
</dbReference>
<feature type="non-terminal residue" evidence="5">
    <location>
        <position position="264"/>
    </location>
</feature>
<feature type="domain" description="GS catalytic" evidence="4">
    <location>
        <begin position="135"/>
        <end position="264"/>
    </location>
</feature>
<reference evidence="5 6" key="1">
    <citation type="submission" date="2019-02" db="EMBL/GenBank/DDBJ databases">
        <title>Genome sequencing of the rare red list fungi Bondarzewia mesenterica.</title>
        <authorList>
            <person name="Buettner E."/>
            <person name="Kellner H."/>
        </authorList>
    </citation>
    <scope>NUCLEOTIDE SEQUENCE [LARGE SCALE GENOMIC DNA]</scope>
    <source>
        <strain evidence="5 6">DSM 108281</strain>
    </source>
</reference>
<dbReference type="PANTHER" id="PTHR43785:SF2">
    <property type="entry name" value="TYPE-1 GLUTAMINE SYNTHETASE 1"/>
    <property type="match status" value="1"/>
</dbReference>
<dbReference type="Proteomes" id="UP000310158">
    <property type="component" value="Unassembled WGS sequence"/>
</dbReference>
<dbReference type="EMBL" id="SGPL01000373">
    <property type="protein sequence ID" value="THH13248.1"/>
    <property type="molecule type" value="Genomic_DNA"/>
</dbReference>
<protein>
    <recommendedName>
        <fullName evidence="4">GS catalytic domain-containing protein</fullName>
    </recommendedName>
</protein>
<organism evidence="5 6">
    <name type="scientific">Bondarzewia mesenterica</name>
    <dbReference type="NCBI Taxonomy" id="1095465"/>
    <lineage>
        <taxon>Eukaryota</taxon>
        <taxon>Fungi</taxon>
        <taxon>Dikarya</taxon>
        <taxon>Basidiomycota</taxon>
        <taxon>Agaricomycotina</taxon>
        <taxon>Agaricomycetes</taxon>
        <taxon>Russulales</taxon>
        <taxon>Bondarzewiaceae</taxon>
        <taxon>Bondarzewia</taxon>
    </lineage>
</organism>
<dbReference type="SMART" id="SM01230">
    <property type="entry name" value="Gln-synt_C"/>
    <property type="match status" value="1"/>
</dbReference>
<accession>A0A4S4LNZ9</accession>
<dbReference type="Gene3D" id="3.30.590.10">
    <property type="entry name" value="Glutamine synthetase/guanido kinase, catalytic domain"/>
    <property type="match status" value="1"/>
</dbReference>
<comment type="similarity">
    <text evidence="2 3">Belongs to the glutamine synthetase family.</text>
</comment>
<sequence>MPAQFTTMSTPQNTFGITYTPSSVSEYLPKLGKVSISGLRSQGIRYIRLQWHDYTNTTRYRVIPISAFAALLASSRPGIGIAKASLGLVGIALAPGSMRLCGYAPGHASVMGWFEEKELVKGKDGKETFGTSDCPRGLLKRVVTDAKQAGVEFLVGIETEFILLKSTDPIEAVNEHAWSVSSALPSGSVAATCLEEIADGLEEAGIELLMYHAEAAPGQYEVVTGPLPPLEAADALITTRETIFNIAAKHGLRATLAPRVYANN</sequence>
<evidence type="ECO:0000313" key="5">
    <source>
        <dbReference type="EMBL" id="THH13248.1"/>
    </source>
</evidence>
<dbReference type="AlphaFoldDB" id="A0A4S4LNZ9"/>
<evidence type="ECO:0000256" key="3">
    <source>
        <dbReference type="RuleBase" id="RU000384"/>
    </source>
</evidence>
<keyword evidence="1" id="KW-0436">Ligase</keyword>
<evidence type="ECO:0000256" key="2">
    <source>
        <dbReference type="PROSITE-ProRule" id="PRU01331"/>
    </source>
</evidence>
<dbReference type="OrthoDB" id="3364440at2759"/>
<dbReference type="SUPFAM" id="SSF55931">
    <property type="entry name" value="Glutamine synthetase/guanido kinase"/>
    <property type="match status" value="1"/>
</dbReference>
<dbReference type="GO" id="GO:0004356">
    <property type="term" value="F:glutamine synthetase activity"/>
    <property type="evidence" value="ECO:0007669"/>
    <property type="project" value="InterPro"/>
</dbReference>
<dbReference type="PROSITE" id="PS51987">
    <property type="entry name" value="GS_CATALYTIC"/>
    <property type="match status" value="1"/>
</dbReference>
<dbReference type="Pfam" id="PF00120">
    <property type="entry name" value="Gln-synt_C"/>
    <property type="match status" value="1"/>
</dbReference>
<name>A0A4S4LNZ9_9AGAM</name>
<dbReference type="InterPro" id="IPR008146">
    <property type="entry name" value="Gln_synth_cat_dom"/>
</dbReference>